<comment type="caution">
    <text evidence="1">The sequence shown here is derived from an EMBL/GenBank/DDBJ whole genome shotgun (WGS) entry which is preliminary data.</text>
</comment>
<dbReference type="CDD" id="cd00865">
    <property type="entry name" value="PEBP_bact_arch"/>
    <property type="match status" value="1"/>
</dbReference>
<reference evidence="1 2" key="1">
    <citation type="submission" date="2018-08" db="EMBL/GenBank/DDBJ databases">
        <title>Acidipila sp. 4G-K13, an acidobacterium isolated from forest soil.</title>
        <authorList>
            <person name="Gao Z.-H."/>
            <person name="Qiu L.-H."/>
        </authorList>
    </citation>
    <scope>NUCLEOTIDE SEQUENCE [LARGE SCALE GENOMIC DNA]</scope>
    <source>
        <strain evidence="1 2">4G-K13</strain>
    </source>
</reference>
<organism evidence="1 2">
    <name type="scientific">Paracidobacterium acidisoli</name>
    <dbReference type="NCBI Taxonomy" id="2303751"/>
    <lineage>
        <taxon>Bacteria</taxon>
        <taxon>Pseudomonadati</taxon>
        <taxon>Acidobacteriota</taxon>
        <taxon>Terriglobia</taxon>
        <taxon>Terriglobales</taxon>
        <taxon>Acidobacteriaceae</taxon>
        <taxon>Paracidobacterium</taxon>
    </lineage>
</organism>
<dbReference type="Gene3D" id="3.90.280.10">
    <property type="entry name" value="PEBP-like"/>
    <property type="match status" value="1"/>
</dbReference>
<name>A0A372IQS1_9BACT</name>
<protein>
    <submittedName>
        <fullName evidence="1">YbhB/YbcL family Raf kinase inhibitor-like protein</fullName>
    </submittedName>
</protein>
<dbReference type="InterPro" id="IPR008914">
    <property type="entry name" value="PEBP"/>
</dbReference>
<dbReference type="AlphaFoldDB" id="A0A372IQS1"/>
<proteinExistence type="predicted"/>
<evidence type="ECO:0000313" key="1">
    <source>
        <dbReference type="EMBL" id="RFU17234.1"/>
    </source>
</evidence>
<keyword evidence="2" id="KW-1185">Reference proteome</keyword>
<dbReference type="NCBIfam" id="TIGR00481">
    <property type="entry name" value="YbhB/YbcL family Raf kinase inhibitor-like protein"/>
    <property type="match status" value="1"/>
</dbReference>
<dbReference type="PANTHER" id="PTHR30289">
    <property type="entry name" value="UNCHARACTERIZED PROTEIN YBCL-RELATED"/>
    <property type="match status" value="1"/>
</dbReference>
<dbReference type="OrthoDB" id="9797506at2"/>
<dbReference type="Pfam" id="PF01161">
    <property type="entry name" value="PBP"/>
    <property type="match status" value="1"/>
</dbReference>
<gene>
    <name evidence="1" type="ORF">D0Y96_08845</name>
</gene>
<sequence>MTLTTSAFADGGIIPDPYTMNAGPAAVSPKLEWSHVPAGTVTFALILHDPDTSIRHSTQEVLHWLIFNIPGTATSLPEGVPATAQLPDGTIQGKNQRGTVGYMGMGAPAAGPYHHYTWELFALDTKLDLGPDATREDVLKAMDGHILGKGVVFGRFHR</sequence>
<dbReference type="SUPFAM" id="SSF49777">
    <property type="entry name" value="PEBP-like"/>
    <property type="match status" value="1"/>
</dbReference>
<accession>A0A372IQS1</accession>
<evidence type="ECO:0000313" key="2">
    <source>
        <dbReference type="Proteomes" id="UP000264702"/>
    </source>
</evidence>
<dbReference type="PANTHER" id="PTHR30289:SF1">
    <property type="entry name" value="PEBP (PHOSPHATIDYLETHANOLAMINE-BINDING PROTEIN) FAMILY PROTEIN"/>
    <property type="match status" value="1"/>
</dbReference>
<dbReference type="InterPro" id="IPR036610">
    <property type="entry name" value="PEBP-like_sf"/>
</dbReference>
<dbReference type="EMBL" id="QVQT01000003">
    <property type="protein sequence ID" value="RFU17234.1"/>
    <property type="molecule type" value="Genomic_DNA"/>
</dbReference>
<dbReference type="Proteomes" id="UP000264702">
    <property type="component" value="Unassembled WGS sequence"/>
</dbReference>
<dbReference type="InterPro" id="IPR005247">
    <property type="entry name" value="YbhB_YbcL/LppC-like"/>
</dbReference>